<feature type="compositionally biased region" description="Polar residues" evidence="1">
    <location>
        <begin position="46"/>
        <end position="62"/>
    </location>
</feature>
<sequence>VDDKIAPYTIKQEYDSFNMNDTQSSVVCVENPNEEIISLETSIEEGQNSQEEQAKSNVSLETESSEDD</sequence>
<name>S4NSM6_9NEOP</name>
<accession>S4NSM6</accession>
<proteinExistence type="predicted"/>
<reference evidence="2" key="2">
    <citation type="submission" date="2013-05" db="EMBL/GenBank/DDBJ databases">
        <authorList>
            <person name="Carter J.-M."/>
            <person name="Baker S.C."/>
            <person name="Pink R."/>
            <person name="Carter D.R.F."/>
            <person name="Collins A."/>
            <person name="Tomlin J."/>
            <person name="Gibbs M."/>
            <person name="Breuker C.J."/>
        </authorList>
    </citation>
    <scope>NUCLEOTIDE SEQUENCE</scope>
    <source>
        <tissue evidence="2">Ovary</tissue>
    </source>
</reference>
<feature type="non-terminal residue" evidence="2">
    <location>
        <position position="1"/>
    </location>
</feature>
<evidence type="ECO:0000313" key="2">
    <source>
        <dbReference type="EMBL" id="JAA81791.1"/>
    </source>
</evidence>
<dbReference type="EMBL" id="GAIX01010769">
    <property type="protein sequence ID" value="JAA81791.1"/>
    <property type="molecule type" value="Transcribed_RNA"/>
</dbReference>
<feature type="region of interest" description="Disordered" evidence="1">
    <location>
        <begin position="43"/>
        <end position="68"/>
    </location>
</feature>
<dbReference type="AlphaFoldDB" id="S4NSM6"/>
<evidence type="ECO:0000256" key="1">
    <source>
        <dbReference type="SAM" id="MobiDB-lite"/>
    </source>
</evidence>
<organism evidence="2">
    <name type="scientific">Pararge aegeria</name>
    <name type="common">speckled wood butterfly</name>
    <dbReference type="NCBI Taxonomy" id="116150"/>
    <lineage>
        <taxon>Eukaryota</taxon>
        <taxon>Metazoa</taxon>
        <taxon>Ecdysozoa</taxon>
        <taxon>Arthropoda</taxon>
        <taxon>Hexapoda</taxon>
        <taxon>Insecta</taxon>
        <taxon>Pterygota</taxon>
        <taxon>Neoptera</taxon>
        <taxon>Endopterygota</taxon>
        <taxon>Lepidoptera</taxon>
        <taxon>Glossata</taxon>
        <taxon>Ditrysia</taxon>
        <taxon>Papilionoidea</taxon>
        <taxon>Nymphalidae</taxon>
        <taxon>Satyrinae</taxon>
        <taxon>Satyrini</taxon>
        <taxon>Parargina</taxon>
        <taxon>Pararge</taxon>
    </lineage>
</organism>
<reference evidence="2" key="1">
    <citation type="journal article" date="2013" name="BMC Genomics">
        <title>Unscrambling butterfly oogenesis.</title>
        <authorList>
            <person name="Carter J.M."/>
            <person name="Baker S.C."/>
            <person name="Pink R."/>
            <person name="Carter D.R."/>
            <person name="Collins A."/>
            <person name="Tomlin J."/>
            <person name="Gibbs M."/>
            <person name="Breuker C.J."/>
        </authorList>
    </citation>
    <scope>NUCLEOTIDE SEQUENCE</scope>
    <source>
        <tissue evidence="2">Ovary</tissue>
    </source>
</reference>
<protein>
    <submittedName>
        <fullName evidence="2">Uncharacterized protein</fullName>
    </submittedName>
</protein>
<feature type="non-terminal residue" evidence="2">
    <location>
        <position position="68"/>
    </location>
</feature>